<protein>
    <submittedName>
        <fullName evidence="4">Putative 50S ribosomal protein L14</fullName>
    </submittedName>
</protein>
<dbReference type="SMART" id="SM01374">
    <property type="entry name" value="Ribosomal_L14"/>
    <property type="match status" value="1"/>
</dbReference>
<dbReference type="InterPro" id="IPR000218">
    <property type="entry name" value="Ribosomal_uL14"/>
</dbReference>
<comment type="similarity">
    <text evidence="1">Belongs to the universal ribosomal protein uL14 family.</text>
</comment>
<organism evidence="4">
    <name type="scientific">uncultured organism</name>
    <dbReference type="NCBI Taxonomy" id="155900"/>
    <lineage>
        <taxon>unclassified sequences</taxon>
        <taxon>environmental samples</taxon>
    </lineage>
</organism>
<dbReference type="EMBL" id="KP869706">
    <property type="protein sequence ID" value="AKC94977.1"/>
    <property type="molecule type" value="Genomic_DNA"/>
</dbReference>
<evidence type="ECO:0000256" key="1">
    <source>
        <dbReference type="ARBA" id="ARBA00010745"/>
    </source>
</evidence>
<dbReference type="GO" id="GO:1990904">
    <property type="term" value="C:ribonucleoprotein complex"/>
    <property type="evidence" value="ECO:0007669"/>
    <property type="project" value="UniProtKB-KW"/>
</dbReference>
<dbReference type="FunFam" id="2.40.150.20:FF:000007">
    <property type="entry name" value="50S ribosomal protein L14"/>
    <property type="match status" value="1"/>
</dbReference>
<dbReference type="CDD" id="cd00337">
    <property type="entry name" value="Ribosomal_uL14"/>
    <property type="match status" value="1"/>
</dbReference>
<dbReference type="InterPro" id="IPR019972">
    <property type="entry name" value="Ribosomal_uL14_CS"/>
</dbReference>
<dbReference type="Pfam" id="PF00238">
    <property type="entry name" value="Ribosomal_L14"/>
    <property type="match status" value="1"/>
</dbReference>
<accession>A0A0F6PZZ7</accession>
<keyword evidence="2 4" id="KW-0689">Ribosomal protein</keyword>
<dbReference type="PROSITE" id="PS00049">
    <property type="entry name" value="RIBOSOMAL_L14"/>
    <property type="match status" value="1"/>
</dbReference>
<dbReference type="AlphaFoldDB" id="A0A0F6PZZ7"/>
<name>A0A0F6PZZ7_9ZZZZ</name>
<dbReference type="SUPFAM" id="SSF50193">
    <property type="entry name" value="Ribosomal protein L14"/>
    <property type="match status" value="1"/>
</dbReference>
<dbReference type="InterPro" id="IPR036853">
    <property type="entry name" value="Ribosomal_uL14_sf"/>
</dbReference>
<dbReference type="HAMAP" id="MF_01367">
    <property type="entry name" value="Ribosomal_uL14"/>
    <property type="match status" value="1"/>
</dbReference>
<keyword evidence="3" id="KW-0687">Ribonucleoprotein</keyword>
<evidence type="ECO:0000313" key="4">
    <source>
        <dbReference type="EMBL" id="AKC94977.1"/>
    </source>
</evidence>
<proteinExistence type="inferred from homology"/>
<sequence>MAKKGIKRKAGGGPIAKFTRGLPIGAELLASDNSGARLLNLIAVKGAKTRLSRIPSAKIGDLIICSVTKGSQKIRRQIVHAVVVRQRQRIRRSDGTIIAFYDNAAVVTNEIGDPKGSEIRGAVAKEAAERFPRIASTATMII</sequence>
<dbReference type="PANTHER" id="PTHR11761">
    <property type="entry name" value="50S/60S RIBOSOMAL PROTEIN L14/L23"/>
    <property type="match status" value="1"/>
</dbReference>
<dbReference type="PANTHER" id="PTHR11761:SF8">
    <property type="entry name" value="LARGE RIBOSOMAL SUBUNIT PROTEIN UL14"/>
    <property type="match status" value="1"/>
</dbReference>
<evidence type="ECO:0000256" key="2">
    <source>
        <dbReference type="ARBA" id="ARBA00022980"/>
    </source>
</evidence>
<reference evidence="4" key="1">
    <citation type="journal article" date="2015" name="Nature">
        <title>Complex archaea that bridge the gap between prokaryotes and eukaryotes.</title>
        <authorList>
            <person name="Spang A."/>
            <person name="Saw J.H."/>
            <person name="Jorgensen S.L."/>
            <person name="Zaremba-Niedzwiedzka K."/>
            <person name="Martijn J."/>
            <person name="Lind A.E."/>
            <person name="van Eijk R."/>
            <person name="Schleper C."/>
            <person name="Guy L."/>
            <person name="Ettema T.J."/>
        </authorList>
    </citation>
    <scope>NUCLEOTIDE SEQUENCE</scope>
</reference>
<evidence type="ECO:0000256" key="3">
    <source>
        <dbReference type="ARBA" id="ARBA00023274"/>
    </source>
</evidence>
<dbReference type="Gene3D" id="2.40.150.20">
    <property type="entry name" value="Ribosomal protein L14"/>
    <property type="match status" value="1"/>
</dbReference>
<dbReference type="GO" id="GO:0070180">
    <property type="term" value="F:large ribosomal subunit rRNA binding"/>
    <property type="evidence" value="ECO:0007669"/>
    <property type="project" value="TreeGrafter"/>
</dbReference>
<dbReference type="GO" id="GO:0003735">
    <property type="term" value="F:structural constituent of ribosome"/>
    <property type="evidence" value="ECO:0007669"/>
    <property type="project" value="InterPro"/>
</dbReference>